<dbReference type="Proteomes" id="UP001054252">
    <property type="component" value="Unassembled WGS sequence"/>
</dbReference>
<comment type="caution">
    <text evidence="1">The sequence shown here is derived from an EMBL/GenBank/DDBJ whole genome shotgun (WGS) entry which is preliminary data.</text>
</comment>
<sequence>MISLGPAHPCPYSIDILRARASSPTSCLSPMLTIAAGLILAHTHDYVLMRKYRGFLYISEMDIVLEIPLLSWL</sequence>
<keyword evidence="2" id="KW-1185">Reference proteome</keyword>
<dbReference type="AlphaFoldDB" id="A0AAV5KVK3"/>
<name>A0AAV5KVK3_9ROSI</name>
<dbReference type="EMBL" id="BPVZ01000079">
    <property type="protein sequence ID" value="GKV28477.1"/>
    <property type="molecule type" value="Genomic_DNA"/>
</dbReference>
<proteinExistence type="predicted"/>
<accession>A0AAV5KVK3</accession>
<gene>
    <name evidence="1" type="ORF">SLEP1_g37527</name>
</gene>
<reference evidence="1 2" key="1">
    <citation type="journal article" date="2021" name="Commun. Biol.">
        <title>The genome of Shorea leprosula (Dipterocarpaceae) highlights the ecological relevance of drought in aseasonal tropical rainforests.</title>
        <authorList>
            <person name="Ng K.K.S."/>
            <person name="Kobayashi M.J."/>
            <person name="Fawcett J.A."/>
            <person name="Hatakeyama M."/>
            <person name="Paape T."/>
            <person name="Ng C.H."/>
            <person name="Ang C.C."/>
            <person name="Tnah L.H."/>
            <person name="Lee C.T."/>
            <person name="Nishiyama T."/>
            <person name="Sese J."/>
            <person name="O'Brien M.J."/>
            <person name="Copetti D."/>
            <person name="Mohd Noor M.I."/>
            <person name="Ong R.C."/>
            <person name="Putra M."/>
            <person name="Sireger I.Z."/>
            <person name="Indrioko S."/>
            <person name="Kosugi Y."/>
            <person name="Izuno A."/>
            <person name="Isagi Y."/>
            <person name="Lee S.L."/>
            <person name="Shimizu K.K."/>
        </authorList>
    </citation>
    <scope>NUCLEOTIDE SEQUENCE [LARGE SCALE GENOMIC DNA]</scope>
    <source>
        <strain evidence="1">214</strain>
    </source>
</reference>
<protein>
    <submittedName>
        <fullName evidence="1">Uncharacterized protein</fullName>
    </submittedName>
</protein>
<organism evidence="1 2">
    <name type="scientific">Rubroshorea leprosula</name>
    <dbReference type="NCBI Taxonomy" id="152421"/>
    <lineage>
        <taxon>Eukaryota</taxon>
        <taxon>Viridiplantae</taxon>
        <taxon>Streptophyta</taxon>
        <taxon>Embryophyta</taxon>
        <taxon>Tracheophyta</taxon>
        <taxon>Spermatophyta</taxon>
        <taxon>Magnoliopsida</taxon>
        <taxon>eudicotyledons</taxon>
        <taxon>Gunneridae</taxon>
        <taxon>Pentapetalae</taxon>
        <taxon>rosids</taxon>
        <taxon>malvids</taxon>
        <taxon>Malvales</taxon>
        <taxon>Dipterocarpaceae</taxon>
        <taxon>Rubroshorea</taxon>
    </lineage>
</organism>
<evidence type="ECO:0000313" key="2">
    <source>
        <dbReference type="Proteomes" id="UP001054252"/>
    </source>
</evidence>
<evidence type="ECO:0000313" key="1">
    <source>
        <dbReference type="EMBL" id="GKV28477.1"/>
    </source>
</evidence>